<dbReference type="Pfam" id="PF00093">
    <property type="entry name" value="VWC"/>
    <property type="match status" value="1"/>
</dbReference>
<dbReference type="GO" id="GO:0031012">
    <property type="term" value="C:extracellular matrix"/>
    <property type="evidence" value="ECO:0007669"/>
    <property type="project" value="TreeGrafter"/>
</dbReference>
<dbReference type="SMART" id="SM00041">
    <property type="entry name" value="CT"/>
    <property type="match status" value="1"/>
</dbReference>
<evidence type="ECO:0000259" key="17">
    <source>
        <dbReference type="PROSITE" id="PS01225"/>
    </source>
</evidence>
<dbReference type="PANTHER" id="PTHR11348:SF18">
    <property type="entry name" value="CCN FAMILY MEMBER 1"/>
    <property type="match status" value="1"/>
</dbReference>
<dbReference type="SMART" id="SM00209">
    <property type="entry name" value="TSP1"/>
    <property type="match status" value="1"/>
</dbReference>
<dbReference type="PROSITE" id="PS01225">
    <property type="entry name" value="CTCK_2"/>
    <property type="match status" value="1"/>
</dbReference>
<evidence type="ECO:0000256" key="5">
    <source>
        <dbReference type="ARBA" id="ARBA00022729"/>
    </source>
</evidence>
<evidence type="ECO:0000256" key="1">
    <source>
        <dbReference type="ARBA" id="ARBA00004613"/>
    </source>
</evidence>
<dbReference type="Pfam" id="PF00219">
    <property type="entry name" value="IGFBP"/>
    <property type="match status" value="1"/>
</dbReference>
<dbReference type="GO" id="GO:0019838">
    <property type="term" value="F:growth factor binding"/>
    <property type="evidence" value="ECO:0007669"/>
    <property type="project" value="UniProtKB-KW"/>
</dbReference>
<dbReference type="GO" id="GO:0007165">
    <property type="term" value="P:signal transduction"/>
    <property type="evidence" value="ECO:0007669"/>
    <property type="project" value="InterPro"/>
</dbReference>
<evidence type="ECO:0000256" key="9">
    <source>
        <dbReference type="ARBA" id="ARBA00042204"/>
    </source>
</evidence>
<feature type="domain" description="CTCK" evidence="17">
    <location>
        <begin position="412"/>
        <end position="486"/>
    </location>
</feature>
<dbReference type="InterPro" id="IPR043973">
    <property type="entry name" value="TSP1_CCN"/>
</dbReference>
<dbReference type="GO" id="GO:0051240">
    <property type="term" value="P:positive regulation of multicellular organismal process"/>
    <property type="evidence" value="ECO:0007669"/>
    <property type="project" value="UniProtKB-ARBA"/>
</dbReference>
<dbReference type="SMART" id="SM00214">
    <property type="entry name" value="VWC"/>
    <property type="match status" value="1"/>
</dbReference>
<keyword evidence="7" id="KW-0340">Growth factor binding</keyword>
<evidence type="ECO:0000256" key="11">
    <source>
        <dbReference type="ARBA" id="ARBA00055652"/>
    </source>
</evidence>
<evidence type="ECO:0000259" key="19">
    <source>
        <dbReference type="PROSITE" id="PS51323"/>
    </source>
</evidence>
<evidence type="ECO:0000256" key="2">
    <source>
        <dbReference type="ARBA" id="ARBA00008125"/>
    </source>
</evidence>
<feature type="region of interest" description="Disordered" evidence="16">
    <location>
        <begin position="34"/>
        <end position="79"/>
    </location>
</feature>
<dbReference type="EMBL" id="WJEC01001291">
    <property type="protein sequence ID" value="KAF7479203.1"/>
    <property type="molecule type" value="Genomic_DNA"/>
</dbReference>
<dbReference type="Gene3D" id="2.10.70.10">
    <property type="entry name" value="Complement Module, domain 1"/>
    <property type="match status" value="1"/>
</dbReference>
<dbReference type="SUPFAM" id="SSF57184">
    <property type="entry name" value="Growth factor receptor domain"/>
    <property type="match status" value="1"/>
</dbReference>
<protein>
    <recommendedName>
        <fullName evidence="8">CCN family member 1</fullName>
    </recommendedName>
    <alternativeName>
        <fullName evidence="10">Cellular communication network factor 1</fullName>
    </alternativeName>
    <alternativeName>
        <fullName evidence="14">Cysteine-rich angiogenic inducer 61</fullName>
    </alternativeName>
    <alternativeName>
        <fullName evidence="13">Insulin-like growth factor-binding protein 10</fullName>
    </alternativeName>
    <alternativeName>
        <fullName evidence="9">Protein CYR61</fullName>
    </alternativeName>
</protein>
<comment type="function">
    <text evidence="11">Promotes cell proliferation, chemotaxis, angiogenesis and cell adhesion. Appears to play a role in wound healing by up-regulating, in skin fibroblasts, the expression of a number of genes involved in angiogenesis, inflammation and matrix remodeling including VEGA-A, VEGA-C, MMP1, MMP3, TIMP1, uPA, PAI-1 and integrins alpha-3 and alpha-5. CCN1-mediated gene regulation is dependent on heparin-binding. Down-regulates the expression of alpha-1 and alpha-2 subunits of collagen type-1. Promotes cell adhesion and adhesive signaling through integrin alpha-6/beta-1, cell migration through integrin alpha-1/beta-5 and cell proliferation through integrin alpha-v/beta-3.</text>
</comment>
<comment type="similarity">
    <text evidence="2">Belongs to the CCN family.</text>
</comment>
<accession>A0A5E4CUH1</accession>
<dbReference type="InterPro" id="IPR017891">
    <property type="entry name" value="Insulin_GF-bd_Cys-rich_CS"/>
</dbReference>
<dbReference type="SMART" id="SM00121">
    <property type="entry name" value="IB"/>
    <property type="match status" value="1"/>
</dbReference>
<comment type="subunit">
    <text evidence="12">Interaction with integrins is heparin- and cell-type-dependent and promotes cell adhesion.</text>
</comment>
<dbReference type="Gene3D" id="2.20.100.10">
    <property type="entry name" value="Thrombospondin type-1 (TSP1) repeat"/>
    <property type="match status" value="1"/>
</dbReference>
<evidence type="ECO:0000256" key="8">
    <source>
        <dbReference type="ARBA" id="ARBA00039941"/>
    </source>
</evidence>
<dbReference type="GO" id="GO:0045597">
    <property type="term" value="P:positive regulation of cell differentiation"/>
    <property type="evidence" value="ECO:0007669"/>
    <property type="project" value="TreeGrafter"/>
</dbReference>
<reference evidence="21 22" key="1">
    <citation type="submission" date="2019-04" db="EMBL/GenBank/DDBJ databases">
        <authorList>
            <person name="Alioto T."/>
            <person name="Alioto T."/>
        </authorList>
    </citation>
    <scope>NUCLEOTIDE SEQUENCE [LARGE SCALE GENOMIC DNA]</scope>
</reference>
<dbReference type="GO" id="GO:0008201">
    <property type="term" value="F:heparin binding"/>
    <property type="evidence" value="ECO:0007669"/>
    <property type="project" value="TreeGrafter"/>
</dbReference>
<dbReference type="GO" id="GO:0009891">
    <property type="term" value="P:positive regulation of biosynthetic process"/>
    <property type="evidence" value="ECO:0007669"/>
    <property type="project" value="UniProtKB-ARBA"/>
</dbReference>
<evidence type="ECO:0000256" key="16">
    <source>
        <dbReference type="SAM" id="MobiDB-lite"/>
    </source>
</evidence>
<dbReference type="InterPro" id="IPR000884">
    <property type="entry name" value="TSP1_rpt"/>
</dbReference>
<keyword evidence="6" id="KW-1015">Disulfide bond</keyword>
<evidence type="ECO:0000256" key="6">
    <source>
        <dbReference type="ARBA" id="ARBA00023157"/>
    </source>
</evidence>
<evidence type="ECO:0000313" key="20">
    <source>
        <dbReference type="EMBL" id="KAF7479203.1"/>
    </source>
</evidence>
<feature type="domain" description="VWFC" evidence="18">
    <location>
        <begin position="224"/>
        <end position="290"/>
    </location>
</feature>
<dbReference type="GO" id="GO:0010556">
    <property type="term" value="P:regulation of macromolecule biosynthetic process"/>
    <property type="evidence" value="ECO:0007669"/>
    <property type="project" value="UniProtKB-ARBA"/>
</dbReference>
<sequence length="507" mass="55702">MEPGEALGSGPRQPTFLRCLRILERADRADVTATRGAAAGRYKRRAPGAWADRERERPRAAPAPSVPPPQEPREKDARSQTLNALALAWLLTRPTAQTQPRRACPLCTSSLESLSPRSSQLLLRATMSSRTARALAVAVTLLHLTRLALSTCPAACQCPLEVPKCAPGVGLVRDGCGCCKVCAKQLNEDCSKMQPCDHTKGLECNFGASSTALKGICRAQSEGRPCEYNSRIYQNGESFQPNCKHQCTCIDGAVGCIPLCPQELSLPNLGCPNPRLVKVTGQCCEEWVCDEDGGKDPMDDQDDLLGKGLGFDASEVELTRNNELIAVGKGGLLKRLPVFGIEPRILYNPLHGQKCIVQTTSWSQCSKTCGTGISTRVTNDNPECRLVKETRICEVRPCGQPVYSSLKKGKKCSKTKKALEPVRYTYAGCSSVKKYRPKYCGSCVDGRCCTPQQTRTVKMRFRCEDGETFSKNVMMIQSCKCNYNCPHANEAAFPFYRLFNDIHKFRD</sequence>
<name>A0A5E4CUH1_MARMO</name>
<dbReference type="PROSITE" id="PS51323">
    <property type="entry name" value="IGFBP_N_2"/>
    <property type="match status" value="1"/>
</dbReference>
<dbReference type="PROSITE" id="PS50184">
    <property type="entry name" value="VWFC_2"/>
    <property type="match status" value="1"/>
</dbReference>
<dbReference type="InterPro" id="IPR006207">
    <property type="entry name" value="Cys_knot_C"/>
</dbReference>
<keyword evidence="4" id="KW-0597">Phosphoprotein</keyword>
<dbReference type="PROSITE" id="PS50092">
    <property type="entry name" value="TSP1"/>
    <property type="match status" value="1"/>
</dbReference>
<keyword evidence="3" id="KW-0964">Secreted</keyword>
<dbReference type="GO" id="GO:0030335">
    <property type="term" value="P:positive regulation of cell migration"/>
    <property type="evidence" value="ECO:0007669"/>
    <property type="project" value="TreeGrafter"/>
</dbReference>
<keyword evidence="5" id="KW-0732">Signal</keyword>
<reference evidence="20" key="2">
    <citation type="submission" date="2020-08" db="EMBL/GenBank/DDBJ databases">
        <authorList>
            <person name="Shumante A."/>
            <person name="Zimin A.V."/>
            <person name="Puiu D."/>
            <person name="Salzberg S.L."/>
        </authorList>
    </citation>
    <scope>NUCLEOTIDE SEQUENCE</scope>
    <source>
        <strain evidence="20">WC2-LM</strain>
        <tissue evidence="20">Liver</tissue>
    </source>
</reference>
<dbReference type="InterPro" id="IPR006208">
    <property type="entry name" value="Glyco_hormone_CN"/>
</dbReference>
<comment type="caution">
    <text evidence="15">Lacks conserved residue(s) required for the propagation of feature annotation.</text>
</comment>
<dbReference type="FunFam" id="2.10.70.10:FF:000015">
    <property type="entry name" value="CYR61 isoform 1"/>
    <property type="match status" value="1"/>
</dbReference>
<dbReference type="FunFam" id="2.20.100.10:FF:000038">
    <property type="entry name" value="CYR61 isoform 1"/>
    <property type="match status" value="1"/>
</dbReference>
<proteinExistence type="inferred from homology"/>
<dbReference type="PROSITE" id="PS01208">
    <property type="entry name" value="VWFC_1"/>
    <property type="match status" value="1"/>
</dbReference>
<dbReference type="InterPro" id="IPR036383">
    <property type="entry name" value="TSP1_rpt_sf"/>
</dbReference>
<evidence type="ECO:0000259" key="18">
    <source>
        <dbReference type="PROSITE" id="PS50184"/>
    </source>
</evidence>
<organism evidence="21 22">
    <name type="scientific">Marmota monax</name>
    <name type="common">Woodchuck</name>
    <dbReference type="NCBI Taxonomy" id="9995"/>
    <lineage>
        <taxon>Eukaryota</taxon>
        <taxon>Metazoa</taxon>
        <taxon>Chordata</taxon>
        <taxon>Craniata</taxon>
        <taxon>Vertebrata</taxon>
        <taxon>Euteleostomi</taxon>
        <taxon>Mammalia</taxon>
        <taxon>Eutheria</taxon>
        <taxon>Euarchontoglires</taxon>
        <taxon>Glires</taxon>
        <taxon>Rodentia</taxon>
        <taxon>Sciuromorpha</taxon>
        <taxon>Sciuridae</taxon>
        <taxon>Xerinae</taxon>
        <taxon>Marmotini</taxon>
        <taxon>Marmota</taxon>
    </lineage>
</organism>
<gene>
    <name evidence="20" type="ORF">GHT09_009698</name>
    <name evidence="21" type="ORF">MONAX_5E039225</name>
</gene>
<evidence type="ECO:0000256" key="12">
    <source>
        <dbReference type="ARBA" id="ARBA00063904"/>
    </source>
</evidence>
<dbReference type="SUPFAM" id="SSF57603">
    <property type="entry name" value="FnI-like domain"/>
    <property type="match status" value="1"/>
</dbReference>
<dbReference type="PROSITE" id="PS01185">
    <property type="entry name" value="CTCK_1"/>
    <property type="match status" value="1"/>
</dbReference>
<dbReference type="Pfam" id="PF19035">
    <property type="entry name" value="TSP1_CCN"/>
    <property type="match status" value="1"/>
</dbReference>
<dbReference type="InterPro" id="IPR050941">
    <property type="entry name" value="CCN"/>
</dbReference>
<dbReference type="SUPFAM" id="SSF82895">
    <property type="entry name" value="TSP-1 type 1 repeat"/>
    <property type="match status" value="1"/>
</dbReference>
<dbReference type="GO" id="GO:0005178">
    <property type="term" value="F:integrin binding"/>
    <property type="evidence" value="ECO:0007669"/>
    <property type="project" value="TreeGrafter"/>
</dbReference>
<dbReference type="Pfam" id="PF00007">
    <property type="entry name" value="Cys_knot"/>
    <property type="match status" value="1"/>
</dbReference>
<evidence type="ECO:0000256" key="14">
    <source>
        <dbReference type="ARBA" id="ARBA00080444"/>
    </source>
</evidence>
<dbReference type="Proteomes" id="UP000335636">
    <property type="component" value="Unassembled WGS sequence"/>
</dbReference>
<dbReference type="PANTHER" id="PTHR11348">
    <property type="entry name" value="CONNECTIVE TISSUE GROWTH FACTOR-RELATED"/>
    <property type="match status" value="1"/>
</dbReference>
<evidence type="ECO:0000256" key="4">
    <source>
        <dbReference type="ARBA" id="ARBA00022553"/>
    </source>
</evidence>
<feature type="domain" description="IGFBP N-terminal" evidence="19">
    <location>
        <begin position="148"/>
        <end position="220"/>
    </location>
</feature>
<dbReference type="InterPro" id="IPR000867">
    <property type="entry name" value="IGFBP-like"/>
</dbReference>
<comment type="subcellular location">
    <subcellularLocation>
        <location evidence="1">Secreted</location>
    </subcellularLocation>
</comment>
<evidence type="ECO:0000256" key="3">
    <source>
        <dbReference type="ARBA" id="ARBA00022525"/>
    </source>
</evidence>
<evidence type="ECO:0000313" key="21">
    <source>
        <dbReference type="EMBL" id="VTJ85454.1"/>
    </source>
</evidence>
<dbReference type="GO" id="GO:2000026">
    <property type="term" value="P:regulation of multicellular organismal development"/>
    <property type="evidence" value="ECO:0007669"/>
    <property type="project" value="UniProtKB-ARBA"/>
</dbReference>
<dbReference type="InterPro" id="IPR001007">
    <property type="entry name" value="VWF_dom"/>
</dbReference>
<evidence type="ECO:0000256" key="13">
    <source>
        <dbReference type="ARBA" id="ARBA00079510"/>
    </source>
</evidence>
<evidence type="ECO:0000256" key="15">
    <source>
        <dbReference type="PROSITE-ProRule" id="PRU00039"/>
    </source>
</evidence>
<dbReference type="AlphaFoldDB" id="A0A5E4CUH1"/>
<evidence type="ECO:0000256" key="10">
    <source>
        <dbReference type="ARBA" id="ARBA00042351"/>
    </source>
</evidence>
<keyword evidence="22" id="KW-1185">Reference proteome</keyword>
<dbReference type="GO" id="GO:0007155">
    <property type="term" value="P:cell adhesion"/>
    <property type="evidence" value="ECO:0007669"/>
    <property type="project" value="TreeGrafter"/>
</dbReference>
<evidence type="ECO:0000313" key="22">
    <source>
        <dbReference type="Proteomes" id="UP000335636"/>
    </source>
</evidence>
<dbReference type="InterPro" id="IPR009030">
    <property type="entry name" value="Growth_fac_rcpt_cys_sf"/>
</dbReference>
<dbReference type="Proteomes" id="UP000662637">
    <property type="component" value="Unassembled WGS sequence"/>
</dbReference>
<dbReference type="EMBL" id="CABDUW010002108">
    <property type="protein sequence ID" value="VTJ85454.1"/>
    <property type="molecule type" value="Genomic_DNA"/>
</dbReference>
<evidence type="ECO:0000256" key="7">
    <source>
        <dbReference type="ARBA" id="ARBA00023183"/>
    </source>
</evidence>
<dbReference type="PROSITE" id="PS00222">
    <property type="entry name" value="IGFBP_N_1"/>
    <property type="match status" value="1"/>
</dbReference>
<dbReference type="GO" id="GO:0005615">
    <property type="term" value="C:extracellular space"/>
    <property type="evidence" value="ECO:0007669"/>
    <property type="project" value="TreeGrafter"/>
</dbReference>